<evidence type="ECO:0000256" key="5">
    <source>
        <dbReference type="ARBA" id="ARBA00022679"/>
    </source>
</evidence>
<dbReference type="Proteomes" id="UP000605846">
    <property type="component" value="Unassembled WGS sequence"/>
</dbReference>
<evidence type="ECO:0000313" key="13">
    <source>
        <dbReference type="EMBL" id="KAF7727010.1"/>
    </source>
</evidence>
<dbReference type="GO" id="GO:0000162">
    <property type="term" value="P:L-tryptophan biosynthetic process"/>
    <property type="evidence" value="ECO:0007669"/>
    <property type="project" value="TreeGrafter"/>
</dbReference>
<comment type="caution">
    <text evidence="13">The sequence shown here is derived from an EMBL/GenBank/DDBJ whole genome shotgun (WGS) entry which is preliminary data.</text>
</comment>
<dbReference type="GO" id="GO:0005737">
    <property type="term" value="C:cytoplasm"/>
    <property type="evidence" value="ECO:0007669"/>
    <property type="project" value="TreeGrafter"/>
</dbReference>
<sequence>MGYQSPSPANLKEIRTLIIDNYDSYTFNLLQLCDNEKNVVVIRNDQFSWDEFKHDILPNFDNIIISPGPGRPERDSVRQLADFGICTPLLKAQLEPNVEYHRPIFGICLGHQGIAHLMGGRINKVALPDDLLLTATCYENDADVEALRNLSYLDDNGKTDGDGRNHISPHLLAPTDGVVTVMGFQHRTLPLWGVQFHPESVSTEYGAKMMHNFATQTWAWMKEHHRPTISLDPTMITHSVAIPKLPRQLMPAKSSIYELYVKTCPLWVEPEQLVNELVNSSIDIKSISWLDSSRKSSPYAKSSVLSIEPALTMTYSTLHRELTMDDKQGRRTKTLETSFFNHMSSLLNRFGQVDIRYLDDHSSNPVFHGGFVGYFGYEMKRESMDGYHTPTEQLCKCTDHSQPDCCVCKEEPDAAFHFVDRFWVFDHSRRRIQACGLVKKDGSADMGLEPAEAHAWVNRATELVLKTAECVHRKKLADEYISLTPASSVCSTPAPDVDEIKGSDLFTANVQRDAYLESIARCVEQIKEGESYEICLTTRFRCDIADAQEDLPWRLYSQYLRKNNPAPFSALLSFGPLSILSSSPERFMKITSDGVVEMKPIKGTMARALVCMCEDDCGAEEECVSRKKEDEYRKQQLWQDVKERAENLMIVDLIRNDLAQVCEPSTVRVPKLIHVETYEKVHHLVSTVQGSLKPHVDRVEAVRRCFPPGSMTGAPKLRSVQLLDQLEHHKPRGVYSGCLGYFSLDGASDFSVVIRTAVIASQQGEACVSVGGGGAITFLSDPEQEWKETLLKTKSVAPSVREYLEDR</sequence>
<dbReference type="Pfam" id="PF04715">
    <property type="entry name" value="Anth_synt_I_N"/>
    <property type="match status" value="1"/>
</dbReference>
<dbReference type="InterPro" id="IPR006221">
    <property type="entry name" value="TrpG/PapA_dom"/>
</dbReference>
<feature type="domain" description="Chorismate-utilising enzyme C-terminal" evidence="11">
    <location>
        <begin position="512"/>
        <end position="792"/>
    </location>
</feature>
<keyword evidence="5" id="KW-0808">Transferase</keyword>
<dbReference type="EMBL" id="JABAYA010000067">
    <property type="protein sequence ID" value="KAF7727010.1"/>
    <property type="molecule type" value="Genomic_DNA"/>
</dbReference>
<dbReference type="EC" id="2.6.1.85" evidence="4"/>
<dbReference type="PANTHER" id="PTHR11236:SF18">
    <property type="entry name" value="AMINODEOXYCHORISMATE SYNTHASE"/>
    <property type="match status" value="1"/>
</dbReference>
<dbReference type="OrthoDB" id="64220at2759"/>
<feature type="domain" description="Anthranilate synthase component I N-terminal" evidence="12">
    <location>
        <begin position="268"/>
        <end position="432"/>
    </location>
</feature>
<dbReference type="InterPro" id="IPR029062">
    <property type="entry name" value="Class_I_gatase-like"/>
</dbReference>
<dbReference type="AlphaFoldDB" id="A0A8H7ETU7"/>
<dbReference type="Pfam" id="PF00117">
    <property type="entry name" value="GATase"/>
    <property type="match status" value="1"/>
</dbReference>
<dbReference type="GO" id="GO:0046656">
    <property type="term" value="P:folic acid biosynthetic process"/>
    <property type="evidence" value="ECO:0007669"/>
    <property type="project" value="UniProtKB-KW"/>
</dbReference>
<evidence type="ECO:0000256" key="9">
    <source>
        <dbReference type="ARBA" id="ARBA00031904"/>
    </source>
</evidence>
<protein>
    <recommendedName>
        <fullName evidence="4">aminodeoxychorismate synthase</fullName>
        <ecNumber evidence="4">2.6.1.85</ecNumber>
    </recommendedName>
    <alternativeName>
        <fullName evidence="8">Para-aminobenzoate synthase</fullName>
    </alternativeName>
    <alternativeName>
        <fullName evidence="9">p-aminobenzoic acid synthase</fullName>
    </alternativeName>
</protein>
<dbReference type="Pfam" id="PF00425">
    <property type="entry name" value="Chorismate_bind"/>
    <property type="match status" value="1"/>
</dbReference>
<feature type="domain" description="Glutamine amidotransferase" evidence="10">
    <location>
        <begin position="17"/>
        <end position="215"/>
    </location>
</feature>
<evidence type="ECO:0000256" key="8">
    <source>
        <dbReference type="ARBA" id="ARBA00031329"/>
    </source>
</evidence>
<evidence type="ECO:0000256" key="6">
    <source>
        <dbReference type="ARBA" id="ARBA00022909"/>
    </source>
</evidence>
<evidence type="ECO:0000256" key="3">
    <source>
        <dbReference type="ARBA" id="ARBA00005970"/>
    </source>
</evidence>
<reference evidence="13" key="1">
    <citation type="submission" date="2020-01" db="EMBL/GenBank/DDBJ databases">
        <title>Genome Sequencing of Three Apophysomyces-Like Fungal Strains Confirms a Novel Fungal Genus in the Mucoromycota with divergent Burkholderia-like Endosymbiotic Bacteria.</title>
        <authorList>
            <person name="Stajich J.E."/>
            <person name="Macias A.M."/>
            <person name="Carter-House D."/>
            <person name="Lovett B."/>
            <person name="Kasson L.R."/>
            <person name="Berry K."/>
            <person name="Grigoriev I."/>
            <person name="Chang Y."/>
            <person name="Spatafora J."/>
            <person name="Kasson M.T."/>
        </authorList>
    </citation>
    <scope>NUCLEOTIDE SEQUENCE</scope>
    <source>
        <strain evidence="13">NRRL A-21654</strain>
    </source>
</reference>
<organism evidence="13 14">
    <name type="scientific">Apophysomyces ossiformis</name>
    <dbReference type="NCBI Taxonomy" id="679940"/>
    <lineage>
        <taxon>Eukaryota</taxon>
        <taxon>Fungi</taxon>
        <taxon>Fungi incertae sedis</taxon>
        <taxon>Mucoromycota</taxon>
        <taxon>Mucoromycotina</taxon>
        <taxon>Mucoromycetes</taxon>
        <taxon>Mucorales</taxon>
        <taxon>Mucorineae</taxon>
        <taxon>Mucoraceae</taxon>
        <taxon>Apophysomyces</taxon>
    </lineage>
</organism>
<evidence type="ECO:0000256" key="1">
    <source>
        <dbReference type="ARBA" id="ARBA00001000"/>
    </source>
</evidence>
<comment type="pathway">
    <text evidence="2">Cofactor biosynthesis; tetrahydrofolate biosynthesis; 4-aminobenzoate from chorismate: step 1/2.</text>
</comment>
<evidence type="ECO:0000256" key="2">
    <source>
        <dbReference type="ARBA" id="ARBA00005009"/>
    </source>
</evidence>
<dbReference type="GO" id="GO:0046654">
    <property type="term" value="P:tetrahydrofolate biosynthetic process"/>
    <property type="evidence" value="ECO:0007669"/>
    <property type="project" value="UniProtKB-UniPathway"/>
</dbReference>
<comment type="catalytic activity">
    <reaction evidence="1">
        <text>chorismate + L-glutamine = 4-amino-4-deoxychorismate + L-glutamate</text>
        <dbReference type="Rhea" id="RHEA:11672"/>
        <dbReference type="ChEBI" id="CHEBI:29748"/>
        <dbReference type="ChEBI" id="CHEBI:29985"/>
        <dbReference type="ChEBI" id="CHEBI:58359"/>
        <dbReference type="ChEBI" id="CHEBI:58406"/>
        <dbReference type="EC" id="2.6.1.85"/>
    </reaction>
</comment>
<evidence type="ECO:0000259" key="10">
    <source>
        <dbReference type="Pfam" id="PF00117"/>
    </source>
</evidence>
<dbReference type="SUPFAM" id="SSF52317">
    <property type="entry name" value="Class I glutamine amidotransferase-like"/>
    <property type="match status" value="1"/>
</dbReference>
<gene>
    <name evidence="13" type="primary">PAB1_3</name>
    <name evidence="13" type="ORF">EC973_008123</name>
</gene>
<dbReference type="PANTHER" id="PTHR11236">
    <property type="entry name" value="AMINOBENZOATE/ANTHRANILATE SYNTHASE"/>
    <property type="match status" value="1"/>
</dbReference>
<dbReference type="InterPro" id="IPR017926">
    <property type="entry name" value="GATASE"/>
</dbReference>
<evidence type="ECO:0000259" key="11">
    <source>
        <dbReference type="Pfam" id="PF00425"/>
    </source>
</evidence>
<dbReference type="GO" id="GO:0008153">
    <property type="term" value="P:4-aminobenzoate biosynthetic process"/>
    <property type="evidence" value="ECO:0007669"/>
    <property type="project" value="TreeGrafter"/>
</dbReference>
<evidence type="ECO:0000256" key="4">
    <source>
        <dbReference type="ARBA" id="ARBA00013139"/>
    </source>
</evidence>
<dbReference type="CDD" id="cd01743">
    <property type="entry name" value="GATase1_Anthranilate_Synthase"/>
    <property type="match status" value="1"/>
</dbReference>
<name>A0A8H7ETU7_9FUNG</name>
<dbReference type="Gene3D" id="3.40.50.880">
    <property type="match status" value="1"/>
</dbReference>
<dbReference type="PRINTS" id="PR00095">
    <property type="entry name" value="ANTSNTHASEI"/>
</dbReference>
<keyword evidence="6" id="KW-0289">Folate biosynthesis</keyword>
<comment type="similarity">
    <text evidence="3">In the C-terminal section; belongs to the anthranilate synthase component I family.</text>
</comment>
<evidence type="ECO:0000313" key="14">
    <source>
        <dbReference type="Proteomes" id="UP000605846"/>
    </source>
</evidence>
<keyword evidence="7" id="KW-0315">Glutamine amidotransferase</keyword>
<dbReference type="InterPro" id="IPR005801">
    <property type="entry name" value="ADC_synthase"/>
</dbReference>
<dbReference type="InterPro" id="IPR019999">
    <property type="entry name" value="Anth_synth_I-like"/>
</dbReference>
<dbReference type="InterPro" id="IPR006805">
    <property type="entry name" value="Anth_synth_I_N"/>
</dbReference>
<dbReference type="InterPro" id="IPR015890">
    <property type="entry name" value="Chorismate_C"/>
</dbReference>
<dbReference type="GO" id="GO:0046820">
    <property type="term" value="F:4-amino-4-deoxychorismate synthase activity"/>
    <property type="evidence" value="ECO:0007669"/>
    <property type="project" value="UniProtKB-EC"/>
</dbReference>
<evidence type="ECO:0000259" key="12">
    <source>
        <dbReference type="Pfam" id="PF04715"/>
    </source>
</evidence>
<accession>A0A8H7ETU7</accession>
<proteinExistence type="inferred from homology"/>
<evidence type="ECO:0000256" key="7">
    <source>
        <dbReference type="ARBA" id="ARBA00022962"/>
    </source>
</evidence>
<dbReference type="SUPFAM" id="SSF56322">
    <property type="entry name" value="ADC synthase"/>
    <property type="match status" value="1"/>
</dbReference>
<dbReference type="PROSITE" id="PS51273">
    <property type="entry name" value="GATASE_TYPE_1"/>
    <property type="match status" value="1"/>
</dbReference>
<dbReference type="Gene3D" id="3.60.120.10">
    <property type="entry name" value="Anthranilate synthase"/>
    <property type="match status" value="1"/>
</dbReference>
<keyword evidence="14" id="KW-1185">Reference proteome</keyword>
<dbReference type="UniPathway" id="UPA00077">
    <property type="reaction ID" value="UER00149"/>
</dbReference>